<dbReference type="EMBL" id="JALLAZ020000267">
    <property type="protein sequence ID" value="KAL3799192.1"/>
    <property type="molecule type" value="Genomic_DNA"/>
</dbReference>
<evidence type="ECO:0000256" key="2">
    <source>
        <dbReference type="ARBA" id="ARBA00022692"/>
    </source>
</evidence>
<dbReference type="Pfam" id="PF02656">
    <property type="entry name" value="DUF202"/>
    <property type="match status" value="1"/>
</dbReference>
<sequence>MASETTPLVSWKDVEDIEPMPNGAEAAEFNPRPVLRSRNGAPPPSSAPGGRLHSRHNMKQPSVGGGWVDYVVDSLKPSFAPLPPLGPVGSDYASGEVGTLLIPRKAPVKVEPKVHFANERTFLSWLHVIAMLTAASGLILKYGDNGNIATQLYGLVLLPVSAAFLFYSLWKYLTRMRMIKKHEPGPYIDVVGPVTITTILMATIVTQFVLIVHSLHKKEHKA</sequence>
<evidence type="ECO:0000259" key="7">
    <source>
        <dbReference type="Pfam" id="PF02656"/>
    </source>
</evidence>
<evidence type="ECO:0000256" key="4">
    <source>
        <dbReference type="ARBA" id="ARBA00023136"/>
    </source>
</evidence>
<feature type="transmembrane region" description="Helical" evidence="6">
    <location>
        <begin position="122"/>
        <end position="140"/>
    </location>
</feature>
<dbReference type="InterPro" id="IPR051572">
    <property type="entry name" value="VTC_Complex_Subunit"/>
</dbReference>
<organism evidence="8 9">
    <name type="scientific">Stephanodiscus triporus</name>
    <dbReference type="NCBI Taxonomy" id="2934178"/>
    <lineage>
        <taxon>Eukaryota</taxon>
        <taxon>Sar</taxon>
        <taxon>Stramenopiles</taxon>
        <taxon>Ochrophyta</taxon>
        <taxon>Bacillariophyta</taxon>
        <taxon>Coscinodiscophyceae</taxon>
        <taxon>Thalassiosirophycidae</taxon>
        <taxon>Stephanodiscales</taxon>
        <taxon>Stephanodiscaceae</taxon>
        <taxon>Stephanodiscus</taxon>
    </lineage>
</organism>
<dbReference type="AlphaFoldDB" id="A0ABD3QGD5"/>
<dbReference type="PANTHER" id="PTHR46140">
    <property type="entry name" value="VACUOLAR TRANSPORTER CHAPERONE 1-RELATED"/>
    <property type="match status" value="1"/>
</dbReference>
<feature type="transmembrane region" description="Helical" evidence="6">
    <location>
        <begin position="152"/>
        <end position="170"/>
    </location>
</feature>
<proteinExistence type="predicted"/>
<dbReference type="GO" id="GO:0012505">
    <property type="term" value="C:endomembrane system"/>
    <property type="evidence" value="ECO:0007669"/>
    <property type="project" value="UniProtKB-SubCell"/>
</dbReference>
<dbReference type="InterPro" id="IPR003807">
    <property type="entry name" value="DUF202"/>
</dbReference>
<protein>
    <recommendedName>
        <fullName evidence="7">DUF202 domain-containing protein</fullName>
    </recommendedName>
</protein>
<keyword evidence="3 6" id="KW-1133">Transmembrane helix</keyword>
<keyword evidence="4 6" id="KW-0472">Membrane</keyword>
<feature type="transmembrane region" description="Helical" evidence="6">
    <location>
        <begin position="190"/>
        <end position="212"/>
    </location>
</feature>
<keyword evidence="9" id="KW-1185">Reference proteome</keyword>
<dbReference type="Proteomes" id="UP001530315">
    <property type="component" value="Unassembled WGS sequence"/>
</dbReference>
<evidence type="ECO:0000256" key="5">
    <source>
        <dbReference type="SAM" id="MobiDB-lite"/>
    </source>
</evidence>
<feature type="domain" description="DUF202" evidence="7">
    <location>
        <begin position="113"/>
        <end position="178"/>
    </location>
</feature>
<evidence type="ECO:0000256" key="6">
    <source>
        <dbReference type="SAM" id="Phobius"/>
    </source>
</evidence>
<name>A0ABD3QGD5_9STRA</name>
<reference evidence="8 9" key="1">
    <citation type="submission" date="2024-10" db="EMBL/GenBank/DDBJ databases">
        <title>Updated reference genomes for cyclostephanoid diatoms.</title>
        <authorList>
            <person name="Roberts W.R."/>
            <person name="Alverson A.J."/>
        </authorList>
    </citation>
    <scope>NUCLEOTIDE SEQUENCE [LARGE SCALE GENOMIC DNA]</scope>
    <source>
        <strain evidence="8 9">AJA276-08</strain>
    </source>
</reference>
<comment type="caution">
    <text evidence="8">The sequence shown here is derived from an EMBL/GenBank/DDBJ whole genome shotgun (WGS) entry which is preliminary data.</text>
</comment>
<feature type="region of interest" description="Disordered" evidence="5">
    <location>
        <begin position="1"/>
        <end position="58"/>
    </location>
</feature>
<evidence type="ECO:0000313" key="8">
    <source>
        <dbReference type="EMBL" id="KAL3799192.1"/>
    </source>
</evidence>
<keyword evidence="2 6" id="KW-0812">Transmembrane</keyword>
<accession>A0ABD3QGD5</accession>
<gene>
    <name evidence="8" type="ORF">ACHAW5_005469</name>
</gene>
<comment type="subcellular location">
    <subcellularLocation>
        <location evidence="1">Endomembrane system</location>
        <topology evidence="1">Multi-pass membrane protein</topology>
    </subcellularLocation>
</comment>
<evidence type="ECO:0000313" key="9">
    <source>
        <dbReference type="Proteomes" id="UP001530315"/>
    </source>
</evidence>
<dbReference type="PANTHER" id="PTHR46140:SF1">
    <property type="entry name" value="VACUOLAR TRANSPORTER CHAPERONE COMPLEX SUBUNIT 4-RELATED"/>
    <property type="match status" value="1"/>
</dbReference>
<evidence type="ECO:0000256" key="1">
    <source>
        <dbReference type="ARBA" id="ARBA00004127"/>
    </source>
</evidence>
<evidence type="ECO:0000256" key="3">
    <source>
        <dbReference type="ARBA" id="ARBA00022989"/>
    </source>
</evidence>